<dbReference type="InterPro" id="IPR004045">
    <property type="entry name" value="Glutathione_S-Trfase_N"/>
</dbReference>
<accession>A0A0N9WKW6</accession>
<dbReference type="AlphaFoldDB" id="A0A0N9WKW6"/>
<dbReference type="InterPro" id="IPR036282">
    <property type="entry name" value="Glutathione-S-Trfase_C_sf"/>
</dbReference>
<dbReference type="OrthoDB" id="5508354at2"/>
<dbReference type="Gene3D" id="1.20.1050.10">
    <property type="match status" value="1"/>
</dbReference>
<dbReference type="PROSITE" id="PS50404">
    <property type="entry name" value="GST_NTER"/>
    <property type="match status" value="1"/>
</dbReference>
<dbReference type="EMBL" id="CP012831">
    <property type="protein sequence ID" value="ALI05482.1"/>
    <property type="molecule type" value="Genomic_DNA"/>
</dbReference>
<dbReference type="SUPFAM" id="SSF47616">
    <property type="entry name" value="GST C-terminal domain-like"/>
    <property type="match status" value="1"/>
</dbReference>
<reference evidence="3" key="1">
    <citation type="submission" date="2015-09" db="EMBL/GenBank/DDBJ databases">
        <title>Whole genome sequence of Pseudomonas fluorescens FW300-N2C3.</title>
        <authorList>
            <person name="Ray J."/>
            <person name="Melnyk R."/>
            <person name="Deutschbauer A."/>
        </authorList>
    </citation>
    <scope>NUCLEOTIDE SEQUENCE [LARGE SCALE GENOMIC DNA]</scope>
    <source>
        <strain evidence="3">FW300-N2C3</strain>
    </source>
</reference>
<name>A0A0N9WKW6_PSEFL</name>
<sequence>MYQLFGYRQSGSAAVEIALDLCDVAYRRVDAYSTQDNDAAKALEALNPQKQVPTLQLPDGSVLTEAAAILIHLGLTFPASKLLPDDATQRAQAIRGLVYIAANCYTPIGIIDFPERWLDDADDADEATRQRLVAGTQQRLYRNWALFADQFPAQPFLGGAEPGAMDILAAVITKWRNTREAMLNARPAFYGLLERIDHHPRVAPMLSLHWPS</sequence>
<dbReference type="SUPFAM" id="SSF52833">
    <property type="entry name" value="Thioredoxin-like"/>
    <property type="match status" value="1"/>
</dbReference>
<feature type="domain" description="GST N-terminal" evidence="1">
    <location>
        <begin position="1"/>
        <end position="81"/>
    </location>
</feature>
<proteinExistence type="predicted"/>
<dbReference type="InterPro" id="IPR036249">
    <property type="entry name" value="Thioredoxin-like_sf"/>
</dbReference>
<dbReference type="RefSeq" id="WP_060738256.1">
    <property type="nucleotide sequence ID" value="NZ_CP012831.1"/>
</dbReference>
<dbReference type="Gene3D" id="3.40.30.10">
    <property type="entry name" value="Glutaredoxin"/>
    <property type="match status" value="1"/>
</dbReference>
<dbReference type="Pfam" id="PF13409">
    <property type="entry name" value="GST_N_2"/>
    <property type="match status" value="1"/>
</dbReference>
<dbReference type="GO" id="GO:0016740">
    <property type="term" value="F:transferase activity"/>
    <property type="evidence" value="ECO:0007669"/>
    <property type="project" value="UniProtKB-KW"/>
</dbReference>
<protein>
    <submittedName>
        <fullName evidence="2">Glutathione S-transferase</fullName>
    </submittedName>
</protein>
<keyword evidence="2" id="KW-0808">Transferase</keyword>
<reference evidence="2 3" key="2">
    <citation type="journal article" date="2018" name="Nature">
        <title>Mutant phenotypes for thousands of bacterial genes of unknown function.</title>
        <authorList>
            <person name="Price M.N."/>
            <person name="Wetmore K.M."/>
            <person name="Waters R.J."/>
            <person name="Callaghan M."/>
            <person name="Ray J."/>
            <person name="Liu H."/>
            <person name="Kuehl J.V."/>
            <person name="Melnyk R.A."/>
            <person name="Lamson J.S."/>
            <person name="Suh Y."/>
            <person name="Carlson H.K."/>
            <person name="Esquivel Z."/>
            <person name="Sadeeshkumar H."/>
            <person name="Chakraborty R."/>
            <person name="Zane G.M."/>
            <person name="Rubin B.E."/>
            <person name="Wall J.D."/>
            <person name="Visel A."/>
            <person name="Bristow J."/>
            <person name="Blow M.J."/>
            <person name="Arkin A.P."/>
            <person name="Deutschbauer A.M."/>
        </authorList>
    </citation>
    <scope>NUCLEOTIDE SEQUENCE [LARGE SCALE GENOMIC DNA]</scope>
    <source>
        <strain evidence="2 3">FW300-N2C3</strain>
    </source>
</reference>
<organism evidence="2 3">
    <name type="scientific">Pseudomonas fluorescens</name>
    <dbReference type="NCBI Taxonomy" id="294"/>
    <lineage>
        <taxon>Bacteria</taxon>
        <taxon>Pseudomonadati</taxon>
        <taxon>Pseudomonadota</taxon>
        <taxon>Gammaproteobacteria</taxon>
        <taxon>Pseudomonadales</taxon>
        <taxon>Pseudomonadaceae</taxon>
        <taxon>Pseudomonas</taxon>
    </lineage>
</organism>
<evidence type="ECO:0000313" key="2">
    <source>
        <dbReference type="EMBL" id="ALI05482.1"/>
    </source>
</evidence>
<evidence type="ECO:0000259" key="1">
    <source>
        <dbReference type="PROSITE" id="PS50404"/>
    </source>
</evidence>
<dbReference type="PANTHER" id="PTHR44051:SF8">
    <property type="entry name" value="GLUTATHIONE S-TRANSFERASE GSTA"/>
    <property type="match status" value="1"/>
</dbReference>
<evidence type="ECO:0000313" key="3">
    <source>
        <dbReference type="Proteomes" id="UP000059425"/>
    </source>
</evidence>
<gene>
    <name evidence="2" type="ORF">AO356_01355</name>
</gene>
<dbReference type="Proteomes" id="UP000059425">
    <property type="component" value="Chromosome"/>
</dbReference>
<dbReference type="PANTHER" id="PTHR44051">
    <property type="entry name" value="GLUTATHIONE S-TRANSFERASE-RELATED"/>
    <property type="match status" value="1"/>
</dbReference>
<dbReference type="CDD" id="cd03057">
    <property type="entry name" value="GST_N_Beta"/>
    <property type="match status" value="1"/>
</dbReference>